<keyword evidence="1" id="KW-0812">Transmembrane</keyword>
<feature type="transmembrane region" description="Helical" evidence="1">
    <location>
        <begin position="12"/>
        <end position="34"/>
    </location>
</feature>
<evidence type="ECO:0000313" key="2">
    <source>
        <dbReference type="EMBL" id="KNZ70712.1"/>
    </source>
</evidence>
<organism evidence="2 3">
    <name type="scientific">Thermincola ferriacetica</name>
    <dbReference type="NCBI Taxonomy" id="281456"/>
    <lineage>
        <taxon>Bacteria</taxon>
        <taxon>Bacillati</taxon>
        <taxon>Bacillota</taxon>
        <taxon>Clostridia</taxon>
        <taxon>Eubacteriales</taxon>
        <taxon>Thermincolaceae</taxon>
        <taxon>Thermincola</taxon>
    </lineage>
</organism>
<feature type="transmembrane region" description="Helical" evidence="1">
    <location>
        <begin position="182"/>
        <end position="200"/>
    </location>
</feature>
<proteinExistence type="predicted"/>
<accession>A0A0L6W551</accession>
<feature type="transmembrane region" description="Helical" evidence="1">
    <location>
        <begin position="259"/>
        <end position="279"/>
    </location>
</feature>
<comment type="caution">
    <text evidence="2">The sequence shown here is derived from an EMBL/GenBank/DDBJ whole genome shotgun (WGS) entry which is preliminary data.</text>
</comment>
<feature type="transmembrane region" description="Helical" evidence="1">
    <location>
        <begin position="220"/>
        <end position="238"/>
    </location>
</feature>
<name>A0A0L6W551_9FIRM</name>
<dbReference type="NCBIfam" id="TIGR02829">
    <property type="entry name" value="spore_III_AE"/>
    <property type="match status" value="1"/>
</dbReference>
<reference evidence="3" key="1">
    <citation type="submission" date="2015-07" db="EMBL/GenBank/DDBJ databases">
        <title>Complete Genome of Thermincola ferriacetica strain Z-0001T.</title>
        <authorList>
            <person name="Lusk B."/>
            <person name="Badalamenti J.P."/>
            <person name="Parameswaran P."/>
            <person name="Bond D.R."/>
            <person name="Torres C.I."/>
        </authorList>
    </citation>
    <scope>NUCLEOTIDE SEQUENCE [LARGE SCALE GENOMIC DNA]</scope>
    <source>
        <strain evidence="3">Z-0001</strain>
    </source>
</reference>
<dbReference type="Pfam" id="PF09546">
    <property type="entry name" value="Spore_III_AE"/>
    <property type="match status" value="1"/>
</dbReference>
<feature type="transmembrane region" description="Helical" evidence="1">
    <location>
        <begin position="148"/>
        <end position="170"/>
    </location>
</feature>
<dbReference type="AlphaFoldDB" id="A0A0L6W551"/>
<keyword evidence="3" id="KW-1185">Reference proteome</keyword>
<evidence type="ECO:0000313" key="3">
    <source>
        <dbReference type="Proteomes" id="UP000037175"/>
    </source>
</evidence>
<keyword evidence="1" id="KW-1133">Transmembrane helix</keyword>
<protein>
    <submittedName>
        <fullName evidence="2">Stage III sporulation protein AE</fullName>
    </submittedName>
</protein>
<evidence type="ECO:0000256" key="1">
    <source>
        <dbReference type="SAM" id="Phobius"/>
    </source>
</evidence>
<feature type="transmembrane region" description="Helical" evidence="1">
    <location>
        <begin position="375"/>
        <end position="398"/>
    </location>
</feature>
<dbReference type="InterPro" id="IPR014194">
    <property type="entry name" value="Spore_III_AE"/>
</dbReference>
<keyword evidence="1" id="KW-0472">Membrane</keyword>
<gene>
    <name evidence="2" type="ORF">Tfer_0390</name>
</gene>
<dbReference type="Proteomes" id="UP000037175">
    <property type="component" value="Unassembled WGS sequence"/>
</dbReference>
<sequence length="408" mass="43955">MGDVVAGRYKKGWAVIILLALALFSGFLTGRAYAVEPAEEDIRSANAEKVEQELDALDLREMEKYLDEINREIADYVPQLELRSLIGKIARGEFKFGFTDILTGLLKFLFHEIIANSKLLGELLVLTVICAVLQNIESAFEQGTVGKVAWTVCYLTLFILALKSFGIALGIGREAISDMVSFMQATLPVLITLLTAMGNLTSAALFHPLTVTVLSSISTLIKNIVFPLIFFSAVLGLTSNISERFQVSKMSGLMKQWSMALMGLFFTVFLGFLSVQGIAGSVADGVALRTAKFATGAFVPVLGKMFADALDAVVGTSLLLKNVVGLVGIIAIFFICIFPALKILSIMLIFRVAAAISQPISDTKLVESLNTMGNSLGLVFAAVSSVGIMFFFVIAIVLGTGNVSLMMR</sequence>
<feature type="transmembrane region" description="Helical" evidence="1">
    <location>
        <begin position="323"/>
        <end position="354"/>
    </location>
</feature>
<dbReference type="PATRIC" id="fig|281456.6.peg.410"/>
<dbReference type="EMBL" id="LGTE01000002">
    <property type="protein sequence ID" value="KNZ70712.1"/>
    <property type="molecule type" value="Genomic_DNA"/>
</dbReference>